<dbReference type="Proteomes" id="UP000316096">
    <property type="component" value="Unassembled WGS sequence"/>
</dbReference>
<proteinExistence type="predicted"/>
<reference evidence="2 3" key="1">
    <citation type="submission" date="2019-06" db="EMBL/GenBank/DDBJ databases">
        <title>Sequencing the genomes of 1000 actinobacteria strains.</title>
        <authorList>
            <person name="Klenk H.-P."/>
        </authorList>
    </citation>
    <scope>NUCLEOTIDE SEQUENCE [LARGE SCALE GENOMIC DNA]</scope>
    <source>
        <strain evidence="2 3">DSM 102200</strain>
    </source>
</reference>
<accession>A0A543CTD2</accession>
<protein>
    <submittedName>
        <fullName evidence="2">Uncharacterized protein</fullName>
    </submittedName>
</protein>
<dbReference type="EMBL" id="VFOZ01000001">
    <property type="protein sequence ID" value="TQM00370.1"/>
    <property type="molecule type" value="Genomic_DNA"/>
</dbReference>
<keyword evidence="3" id="KW-1185">Reference proteome</keyword>
<evidence type="ECO:0000256" key="1">
    <source>
        <dbReference type="SAM" id="Phobius"/>
    </source>
</evidence>
<evidence type="ECO:0000313" key="3">
    <source>
        <dbReference type="Proteomes" id="UP000316096"/>
    </source>
</evidence>
<keyword evidence="1" id="KW-1133">Transmembrane helix</keyword>
<sequence length="148" mass="15034">MTGMVASSARRLPARCARPPWWESHRRVVIAGAVAATCSGVPSTVYALATGGDLLRSTRAAATLVPGRRGVVTGAAVHLLVSAGWTAALAAVDRHHRLGPLGGGAAGLLIAALDLEVAGRANPAISSLPRLPQWLDHVAFGAIVGALL</sequence>
<comment type="caution">
    <text evidence="2">The sequence shown here is derived from an EMBL/GenBank/DDBJ whole genome shotgun (WGS) entry which is preliminary data.</text>
</comment>
<dbReference type="AlphaFoldDB" id="A0A543CTD2"/>
<feature type="transmembrane region" description="Helical" evidence="1">
    <location>
        <begin position="71"/>
        <end position="92"/>
    </location>
</feature>
<keyword evidence="1" id="KW-0472">Membrane</keyword>
<keyword evidence="1" id="KW-0812">Transmembrane</keyword>
<name>A0A543CTD2_9ACTN</name>
<organism evidence="2 3">
    <name type="scientific">Actinoallomurus bryophytorum</name>
    <dbReference type="NCBI Taxonomy" id="1490222"/>
    <lineage>
        <taxon>Bacteria</taxon>
        <taxon>Bacillati</taxon>
        <taxon>Actinomycetota</taxon>
        <taxon>Actinomycetes</taxon>
        <taxon>Streptosporangiales</taxon>
        <taxon>Thermomonosporaceae</taxon>
        <taxon>Actinoallomurus</taxon>
    </lineage>
</organism>
<evidence type="ECO:0000313" key="2">
    <source>
        <dbReference type="EMBL" id="TQM00370.1"/>
    </source>
</evidence>
<gene>
    <name evidence="2" type="ORF">FB559_6082</name>
</gene>